<dbReference type="EMBL" id="ACIJ02000030">
    <property type="protein sequence ID" value="EEX70319.1"/>
    <property type="molecule type" value="Genomic_DNA"/>
</dbReference>
<accession>C9LKK3</accession>
<organism evidence="1 2">
    <name type="scientific">Alloprevotella tannerae ATCC 51259</name>
    <dbReference type="NCBI Taxonomy" id="626522"/>
    <lineage>
        <taxon>Bacteria</taxon>
        <taxon>Pseudomonadati</taxon>
        <taxon>Bacteroidota</taxon>
        <taxon>Bacteroidia</taxon>
        <taxon>Bacteroidales</taxon>
        <taxon>Prevotellaceae</taxon>
        <taxon>Alloprevotella</taxon>
    </lineage>
</organism>
<name>C9LKK3_9BACT</name>
<keyword evidence="2" id="KW-1185">Reference proteome</keyword>
<reference evidence="1" key="1">
    <citation type="submission" date="2009-09" db="EMBL/GenBank/DDBJ databases">
        <authorList>
            <person name="Weinstock G."/>
            <person name="Sodergren E."/>
            <person name="Clifton S."/>
            <person name="Fulton L."/>
            <person name="Fulton B."/>
            <person name="Courtney L."/>
            <person name="Fronick C."/>
            <person name="Harrison M."/>
            <person name="Strong C."/>
            <person name="Farmer C."/>
            <person name="Delahaunty K."/>
            <person name="Markovic C."/>
            <person name="Hall O."/>
            <person name="Minx P."/>
            <person name="Tomlinson C."/>
            <person name="Mitreva M."/>
            <person name="Nelson J."/>
            <person name="Hou S."/>
            <person name="Wollam A."/>
            <person name="Pepin K.H."/>
            <person name="Johnson M."/>
            <person name="Bhonagiri V."/>
            <person name="Nash W.E."/>
            <person name="Warren W."/>
            <person name="Chinwalla A."/>
            <person name="Mardis E.R."/>
            <person name="Wilson R.K."/>
        </authorList>
    </citation>
    <scope>NUCLEOTIDE SEQUENCE [LARGE SCALE GENOMIC DNA]</scope>
    <source>
        <strain evidence="1">ATCC 51259</strain>
    </source>
</reference>
<comment type="caution">
    <text evidence="1">The sequence shown here is derived from an EMBL/GenBank/DDBJ whole genome shotgun (WGS) entry which is preliminary data.</text>
</comment>
<dbReference type="Proteomes" id="UP000003460">
    <property type="component" value="Unassembled WGS sequence"/>
</dbReference>
<proteinExistence type="predicted"/>
<gene>
    <name evidence="1" type="ORF">GCWU000325_02769</name>
</gene>
<dbReference type="HOGENOM" id="CLU_3203702_0_0_10"/>
<dbReference type="AlphaFoldDB" id="C9LKK3"/>
<evidence type="ECO:0000313" key="2">
    <source>
        <dbReference type="Proteomes" id="UP000003460"/>
    </source>
</evidence>
<evidence type="ECO:0000313" key="1">
    <source>
        <dbReference type="EMBL" id="EEX70319.1"/>
    </source>
</evidence>
<sequence>MPRKKCFSDIIFSGIRPNYKQKGLLSLNYCCPINVKKSRKDRLNR</sequence>
<protein>
    <submittedName>
        <fullName evidence="1">Uncharacterized protein</fullName>
    </submittedName>
</protein>